<evidence type="ECO:0000259" key="2">
    <source>
        <dbReference type="PROSITE" id="PS50222"/>
    </source>
</evidence>
<proteinExistence type="predicted"/>
<dbReference type="EMBL" id="BAAAPE010000030">
    <property type="protein sequence ID" value="GAA2104503.1"/>
    <property type="molecule type" value="Genomic_DNA"/>
</dbReference>
<dbReference type="RefSeq" id="WP_344535689.1">
    <property type="nucleotide sequence ID" value="NZ_BAAAPE010000030.1"/>
</dbReference>
<dbReference type="InterPro" id="IPR002048">
    <property type="entry name" value="EF_hand_dom"/>
</dbReference>
<protein>
    <recommendedName>
        <fullName evidence="2">EF-hand domain-containing protein</fullName>
    </recommendedName>
</protein>
<reference evidence="3 4" key="1">
    <citation type="journal article" date="2019" name="Int. J. Syst. Evol. Microbiol.">
        <title>The Global Catalogue of Microorganisms (GCM) 10K type strain sequencing project: providing services to taxonomists for standard genome sequencing and annotation.</title>
        <authorList>
            <consortium name="The Broad Institute Genomics Platform"/>
            <consortium name="The Broad Institute Genome Sequencing Center for Infectious Disease"/>
            <person name="Wu L."/>
            <person name="Ma J."/>
        </authorList>
    </citation>
    <scope>NUCLEOTIDE SEQUENCE [LARGE SCALE GENOMIC DNA]</scope>
    <source>
        <strain evidence="3 4">JCM 15478</strain>
    </source>
</reference>
<dbReference type="SMART" id="SM00054">
    <property type="entry name" value="EFh"/>
    <property type="match status" value="3"/>
</dbReference>
<feature type="domain" description="EF-hand" evidence="2">
    <location>
        <begin position="67"/>
        <end position="102"/>
    </location>
</feature>
<feature type="region of interest" description="Disordered" evidence="1">
    <location>
        <begin position="97"/>
        <end position="116"/>
    </location>
</feature>
<evidence type="ECO:0000313" key="3">
    <source>
        <dbReference type="EMBL" id="GAA2104503.1"/>
    </source>
</evidence>
<dbReference type="PROSITE" id="PS00018">
    <property type="entry name" value="EF_HAND_1"/>
    <property type="match status" value="2"/>
</dbReference>
<dbReference type="InterPro" id="IPR018247">
    <property type="entry name" value="EF_Hand_1_Ca_BS"/>
</dbReference>
<accession>A0ABN2X705</accession>
<gene>
    <name evidence="3" type="ORF">GCM10009801_80170</name>
</gene>
<sequence length="116" mass="12644">MDADGNGAVDREEFIAGMRRSAAEDEGSYLKRLGAMVEAWMSVCDADDNGLIDQQEFTTMYTRTLGASPEDLAAAFTKLDLNGDGSLDAGEIRRATEEYHTSEDPQAPGNWLFGPF</sequence>
<comment type="caution">
    <text evidence="3">The sequence shown here is derived from an EMBL/GenBank/DDBJ whole genome shotgun (WGS) entry which is preliminary data.</text>
</comment>
<dbReference type="SUPFAM" id="SSF47473">
    <property type="entry name" value="EF-hand"/>
    <property type="match status" value="1"/>
</dbReference>
<dbReference type="Proteomes" id="UP001500016">
    <property type="component" value="Unassembled WGS sequence"/>
</dbReference>
<feature type="domain" description="EF-hand" evidence="2">
    <location>
        <begin position="1"/>
        <end position="24"/>
    </location>
</feature>
<dbReference type="Pfam" id="PF13202">
    <property type="entry name" value="EF-hand_5"/>
    <property type="match status" value="2"/>
</dbReference>
<dbReference type="InterPro" id="IPR011992">
    <property type="entry name" value="EF-hand-dom_pair"/>
</dbReference>
<organism evidence="3 4">
    <name type="scientific">Streptomyces albiaxialis</name>
    <dbReference type="NCBI Taxonomy" id="329523"/>
    <lineage>
        <taxon>Bacteria</taxon>
        <taxon>Bacillati</taxon>
        <taxon>Actinomycetota</taxon>
        <taxon>Actinomycetes</taxon>
        <taxon>Kitasatosporales</taxon>
        <taxon>Streptomycetaceae</taxon>
        <taxon>Streptomyces</taxon>
    </lineage>
</organism>
<evidence type="ECO:0000256" key="1">
    <source>
        <dbReference type="SAM" id="MobiDB-lite"/>
    </source>
</evidence>
<name>A0ABN2X705_9ACTN</name>
<keyword evidence="4" id="KW-1185">Reference proteome</keyword>
<dbReference type="Gene3D" id="1.10.238.10">
    <property type="entry name" value="EF-hand"/>
    <property type="match status" value="1"/>
</dbReference>
<evidence type="ECO:0000313" key="4">
    <source>
        <dbReference type="Proteomes" id="UP001500016"/>
    </source>
</evidence>
<dbReference type="PROSITE" id="PS50222">
    <property type="entry name" value="EF_HAND_2"/>
    <property type="match status" value="2"/>
</dbReference>